<accession>A0A0R1YY98</accession>
<evidence type="ECO:0000313" key="2">
    <source>
        <dbReference type="Proteomes" id="UP000051010"/>
    </source>
</evidence>
<evidence type="ECO:0000313" key="1">
    <source>
        <dbReference type="EMBL" id="KRM44377.1"/>
    </source>
</evidence>
<name>A0A0R1YY98_9LACO</name>
<proteinExistence type="predicted"/>
<dbReference type="EMBL" id="AZFZ01000014">
    <property type="protein sequence ID" value="KRM44377.1"/>
    <property type="molecule type" value="Genomic_DNA"/>
</dbReference>
<dbReference type="AlphaFoldDB" id="A0A0R1YY98"/>
<organism evidence="1 2">
    <name type="scientific">Lentilactobacillus parafarraginis DSM 18390 = JCM 14109</name>
    <dbReference type="NCBI Taxonomy" id="1423786"/>
    <lineage>
        <taxon>Bacteria</taxon>
        <taxon>Bacillati</taxon>
        <taxon>Bacillota</taxon>
        <taxon>Bacilli</taxon>
        <taxon>Lactobacillales</taxon>
        <taxon>Lactobacillaceae</taxon>
        <taxon>Lentilactobacillus</taxon>
    </lineage>
</organism>
<dbReference type="PATRIC" id="fig|1423786.4.peg.523"/>
<dbReference type="Gene3D" id="3.40.630.30">
    <property type="match status" value="1"/>
</dbReference>
<protein>
    <recommendedName>
        <fullName evidence="3">N-acetyltransferase domain-containing protein</fullName>
    </recommendedName>
</protein>
<evidence type="ECO:0008006" key="3">
    <source>
        <dbReference type="Google" id="ProtNLM"/>
    </source>
</evidence>
<dbReference type="Proteomes" id="UP000051010">
    <property type="component" value="Unassembled WGS sequence"/>
</dbReference>
<gene>
    <name evidence="1" type="ORF">FD47_GL000500</name>
</gene>
<dbReference type="RefSeq" id="WP_054733616.1">
    <property type="nucleotide sequence ID" value="NZ_AZFZ01000014.1"/>
</dbReference>
<sequence>MASFEKFHPVLTAHYTLDWLTQTPVKHVDELLSKPYFSTVAAEKMPAEILETVRDINHIMQKVMNGHELTWGVTDSATGDFKGIITISGFESNQTTGSLDFTLPQENIGSFSEVIDRAVKFAADHFNFSKLAVRLPQPSTAIAKILEDTRFQQVNATTFEVQLIPD</sequence>
<comment type="caution">
    <text evidence="1">The sequence shown here is derived from an EMBL/GenBank/DDBJ whole genome shotgun (WGS) entry which is preliminary data.</text>
</comment>
<reference evidence="1 2" key="1">
    <citation type="journal article" date="2015" name="Genome Announc.">
        <title>Expanding the biotechnology potential of lactobacilli through comparative genomics of 213 strains and associated genera.</title>
        <authorList>
            <person name="Sun Z."/>
            <person name="Harris H.M."/>
            <person name="McCann A."/>
            <person name="Guo C."/>
            <person name="Argimon S."/>
            <person name="Zhang W."/>
            <person name="Yang X."/>
            <person name="Jeffery I.B."/>
            <person name="Cooney J.C."/>
            <person name="Kagawa T.F."/>
            <person name="Liu W."/>
            <person name="Song Y."/>
            <person name="Salvetti E."/>
            <person name="Wrobel A."/>
            <person name="Rasinkangas P."/>
            <person name="Parkhill J."/>
            <person name="Rea M.C."/>
            <person name="O'Sullivan O."/>
            <person name="Ritari J."/>
            <person name="Douillard F.P."/>
            <person name="Paul Ross R."/>
            <person name="Yang R."/>
            <person name="Briner A.E."/>
            <person name="Felis G.E."/>
            <person name="de Vos W.M."/>
            <person name="Barrangou R."/>
            <person name="Klaenhammer T.R."/>
            <person name="Caufield P.W."/>
            <person name="Cui Y."/>
            <person name="Zhang H."/>
            <person name="O'Toole P.W."/>
        </authorList>
    </citation>
    <scope>NUCLEOTIDE SEQUENCE [LARGE SCALE GENOMIC DNA]</scope>
    <source>
        <strain evidence="1 2">DSM 18390</strain>
    </source>
</reference>